<keyword evidence="1" id="KW-0732">Signal</keyword>
<evidence type="ECO:0008006" key="4">
    <source>
        <dbReference type="Google" id="ProtNLM"/>
    </source>
</evidence>
<reference evidence="2 3" key="1">
    <citation type="submission" date="2019-03" db="EMBL/GenBank/DDBJ databases">
        <title>Genomics of glacier-inhabiting Cryobacterium strains.</title>
        <authorList>
            <person name="Liu Q."/>
            <person name="Xin Y.-H."/>
        </authorList>
    </citation>
    <scope>NUCLEOTIDE SEQUENCE [LARGE SCALE GENOMIC DNA]</scope>
    <source>
        <strain evidence="2 3">TMT4-23</strain>
    </source>
</reference>
<feature type="chain" id="PRO_5045345624" description="Hemagglutinin" evidence="1">
    <location>
        <begin position="31"/>
        <end position="763"/>
    </location>
</feature>
<keyword evidence="3" id="KW-1185">Reference proteome</keyword>
<organism evidence="2 3">
    <name type="scientific">Cryobacterium breve</name>
    <dbReference type="NCBI Taxonomy" id="1259258"/>
    <lineage>
        <taxon>Bacteria</taxon>
        <taxon>Bacillati</taxon>
        <taxon>Actinomycetota</taxon>
        <taxon>Actinomycetes</taxon>
        <taxon>Micrococcales</taxon>
        <taxon>Microbacteriaceae</taxon>
        <taxon>Cryobacterium</taxon>
    </lineage>
</organism>
<evidence type="ECO:0000313" key="2">
    <source>
        <dbReference type="EMBL" id="TFD01838.1"/>
    </source>
</evidence>
<comment type="caution">
    <text evidence="2">The sequence shown here is derived from an EMBL/GenBank/DDBJ whole genome shotgun (WGS) entry which is preliminary data.</text>
</comment>
<gene>
    <name evidence="2" type="ORF">E3O65_00620</name>
</gene>
<protein>
    <recommendedName>
        <fullName evidence="4">Hemagglutinin</fullName>
    </recommendedName>
</protein>
<feature type="signal peptide" evidence="1">
    <location>
        <begin position="1"/>
        <end position="30"/>
    </location>
</feature>
<dbReference type="RefSeq" id="WP_134361821.1">
    <property type="nucleotide sequence ID" value="NZ_SOGJ01000004.1"/>
</dbReference>
<dbReference type="EMBL" id="SOGJ01000004">
    <property type="protein sequence ID" value="TFD01838.1"/>
    <property type="molecule type" value="Genomic_DNA"/>
</dbReference>
<evidence type="ECO:0000313" key="3">
    <source>
        <dbReference type="Proteomes" id="UP000298355"/>
    </source>
</evidence>
<name>A0ABY2JA68_9MICO</name>
<dbReference type="Proteomes" id="UP000298355">
    <property type="component" value="Unassembled WGS sequence"/>
</dbReference>
<sequence length="763" mass="80041">MKRRRFIGMTIVATLLGSLLGFVGTTSAQAADGRQFDPGNIISDAVFFDGGIMNSNDVQAFLNSKVSTCRSGYTCLKDYRQATPTRAGVSGACAAYGGRSSESAADIIARVGVACGISQKALIVLIEKEQGLITDDWPSDRQYRSATGYGCPDTADCDTAYYGFFNQVYAAALQFKYYAANPTRWNHIAGRVNNIRFHPNAGCGTSQVFIQNQATAGLYNYTPYQPNSAALGNLYGSGDGCSSYGNRNFWRMYSDWFGSPINASSLLRTNSNASVYLVSGSNKYPIASMGVLNALSPLGQVGYVSQSYLDSFTTKHVVGRSLRAPGGTIYFYDAGIKLPFTSCTQAADYGASCAADGYVQLTQPQIDAFHPGPVLGPVLGTVEGSRYYISAGTRREILDDRSQIEAGVPLGMNVLTENAVAHLTLAAPIVRDSVFVQARSTSDYSIVASGQRSAVSGSGKASAGLPGRSAGSLYASSLNMVPSSGADFNGVLRSPGSSSAQIVSGSGRFELTPGAGGSGSLPSTAVSQEFVDSYAPLGKIDVGSLIKSPDSGTVFLVMQQDIRPIDSWAALLALTPGGGSPVISTVSSGFVAALPQGVVALYPGALVRSANDATVYLINGVTNRIPFSSFDIPNEAGFKTFAFVSSERLAAYPLAPENMSFGITCDSKNYVAAGGSLHPLTEEIAPLYPFKFTALDNFSCQNTTIGSPATKFIRTPDGSIYLLDAGQKRVVNSMARFAELGGSVGWLSVLPSFAGALPTGPVA</sequence>
<accession>A0ABY2JA68</accession>
<proteinExistence type="predicted"/>
<evidence type="ECO:0000256" key="1">
    <source>
        <dbReference type="SAM" id="SignalP"/>
    </source>
</evidence>